<reference evidence="22" key="1">
    <citation type="submission" date="2022-08" db="UniProtKB">
        <authorList>
            <consortium name="EnsemblMetazoa"/>
        </authorList>
    </citation>
    <scope>IDENTIFICATION</scope>
    <source>
        <strain evidence="22">05x7-T-G4-1.051#20</strain>
    </source>
</reference>
<dbReference type="InterPro" id="IPR016187">
    <property type="entry name" value="CTDL_fold"/>
</dbReference>
<evidence type="ECO:0000259" key="20">
    <source>
        <dbReference type="PROSITE" id="PS50261"/>
    </source>
</evidence>
<comment type="similarity">
    <text evidence="2">Belongs to the G-protein coupled receptor 2 family. Adhesion G-protein coupled receptor (ADGR) subfamily.</text>
</comment>
<dbReference type="GO" id="GO:0004930">
    <property type="term" value="F:G protein-coupled receptor activity"/>
    <property type="evidence" value="ECO:0007669"/>
    <property type="project" value="UniProtKB-KW"/>
</dbReference>
<dbReference type="PROSITE" id="PS50835">
    <property type="entry name" value="IG_LIKE"/>
    <property type="match status" value="1"/>
</dbReference>
<evidence type="ECO:0000256" key="3">
    <source>
        <dbReference type="ARBA" id="ARBA00022692"/>
    </source>
</evidence>
<dbReference type="InterPro" id="IPR008077">
    <property type="entry name" value="GPCR_2_brain_angio_inhib"/>
</dbReference>
<dbReference type="InterPro" id="IPR035914">
    <property type="entry name" value="Sperma_CUB_dom_sf"/>
</dbReference>
<evidence type="ECO:0000256" key="1">
    <source>
        <dbReference type="ARBA" id="ARBA00004141"/>
    </source>
</evidence>
<keyword evidence="3 14" id="KW-0812">Transmembrane</keyword>
<evidence type="ECO:0000256" key="11">
    <source>
        <dbReference type="ARBA" id="ARBA00023180"/>
    </source>
</evidence>
<dbReference type="InterPro" id="IPR000832">
    <property type="entry name" value="GPCR_2_secretin-like"/>
</dbReference>
<keyword evidence="8 14" id="KW-0472">Membrane</keyword>
<evidence type="ECO:0000256" key="7">
    <source>
        <dbReference type="ARBA" id="ARBA00023040"/>
    </source>
</evidence>
<feature type="chain" id="PRO_5036502118" description="Latrophilin-3" evidence="15">
    <location>
        <begin position="20"/>
        <end position="1692"/>
    </location>
</feature>
<dbReference type="InterPro" id="IPR001304">
    <property type="entry name" value="C-type_lectin-like"/>
</dbReference>
<evidence type="ECO:0000259" key="21">
    <source>
        <dbReference type="PROSITE" id="PS50835"/>
    </source>
</evidence>
<evidence type="ECO:0000256" key="6">
    <source>
        <dbReference type="ARBA" id="ARBA00022989"/>
    </source>
</evidence>
<dbReference type="GO" id="GO:0007166">
    <property type="term" value="P:cell surface receptor signaling pathway"/>
    <property type="evidence" value="ECO:0007669"/>
    <property type="project" value="InterPro"/>
</dbReference>
<evidence type="ECO:0000259" key="17">
    <source>
        <dbReference type="PROSITE" id="PS50041"/>
    </source>
</evidence>
<keyword evidence="6 14" id="KW-1133">Transmembrane helix</keyword>
<dbReference type="InterPro" id="IPR057244">
    <property type="entry name" value="GAIN_B"/>
</dbReference>
<dbReference type="Gene3D" id="4.10.1240.10">
    <property type="entry name" value="GPCR, family 2, extracellular hormone receptor domain"/>
    <property type="match status" value="1"/>
</dbReference>
<feature type="transmembrane region" description="Helical" evidence="14">
    <location>
        <begin position="1313"/>
        <end position="1340"/>
    </location>
</feature>
<evidence type="ECO:0008006" key="24">
    <source>
        <dbReference type="Google" id="ProtNLM"/>
    </source>
</evidence>
<keyword evidence="12" id="KW-0807">Transducer</keyword>
<dbReference type="SUPFAM" id="SSF48726">
    <property type="entry name" value="Immunoglobulin"/>
    <property type="match status" value="2"/>
</dbReference>
<dbReference type="CDD" id="cd00096">
    <property type="entry name" value="Ig"/>
    <property type="match status" value="1"/>
</dbReference>
<dbReference type="InterPro" id="IPR036179">
    <property type="entry name" value="Ig-like_dom_sf"/>
</dbReference>
<keyword evidence="7" id="KW-0297">G-protein coupled receptor</keyword>
<protein>
    <recommendedName>
        <fullName evidence="24">Latrophilin-3</fullName>
    </recommendedName>
</protein>
<evidence type="ECO:0000256" key="13">
    <source>
        <dbReference type="PROSITE-ProRule" id="PRU00059"/>
    </source>
</evidence>
<dbReference type="Gene3D" id="2.60.40.10">
    <property type="entry name" value="Immunoglobulins"/>
    <property type="match status" value="2"/>
</dbReference>
<dbReference type="InterPro" id="IPR003599">
    <property type="entry name" value="Ig_sub"/>
</dbReference>
<dbReference type="Pfam" id="PF01825">
    <property type="entry name" value="GPS"/>
    <property type="match status" value="1"/>
</dbReference>
<dbReference type="PROSITE" id="PS50041">
    <property type="entry name" value="C_TYPE_LECTIN_2"/>
    <property type="match status" value="1"/>
</dbReference>
<evidence type="ECO:0000256" key="10">
    <source>
        <dbReference type="ARBA" id="ARBA00023170"/>
    </source>
</evidence>
<comment type="subcellular location">
    <subcellularLocation>
        <location evidence="1">Membrane</location>
        <topology evidence="1">Multi-pass membrane protein</topology>
    </subcellularLocation>
</comment>
<dbReference type="InterPro" id="IPR001879">
    <property type="entry name" value="GPCR_2_extracellular_dom"/>
</dbReference>
<feature type="domain" description="G-protein coupled receptors family 2 profile 2" evidence="20">
    <location>
        <begin position="1240"/>
        <end position="1489"/>
    </location>
</feature>
<dbReference type="CDD" id="cd00037">
    <property type="entry name" value="CLECT"/>
    <property type="match status" value="1"/>
</dbReference>
<keyword evidence="4 15" id="KW-0732">Signal</keyword>
<dbReference type="Gene3D" id="1.20.1070.10">
    <property type="entry name" value="Rhodopsin 7-helix transmembrane proteins"/>
    <property type="match status" value="1"/>
</dbReference>
<feature type="domain" description="GAIN-B" evidence="18">
    <location>
        <begin position="1082"/>
        <end position="1234"/>
    </location>
</feature>
<dbReference type="InterPro" id="IPR016186">
    <property type="entry name" value="C-type_lectin-like/link_sf"/>
</dbReference>
<dbReference type="Gene3D" id="3.10.100.10">
    <property type="entry name" value="Mannose-Binding Protein A, subunit A"/>
    <property type="match status" value="1"/>
</dbReference>
<dbReference type="InterPro" id="IPR013783">
    <property type="entry name" value="Ig-like_fold"/>
</dbReference>
<evidence type="ECO:0000256" key="15">
    <source>
        <dbReference type="SAM" id="SignalP"/>
    </source>
</evidence>
<dbReference type="InterPro" id="IPR000859">
    <property type="entry name" value="CUB_dom"/>
</dbReference>
<dbReference type="InterPro" id="IPR000203">
    <property type="entry name" value="GPS"/>
</dbReference>
<feature type="transmembrane region" description="Helical" evidence="14">
    <location>
        <begin position="1465"/>
        <end position="1487"/>
    </location>
</feature>
<feature type="domain" description="CUB" evidence="16">
    <location>
        <begin position="153"/>
        <end position="269"/>
    </location>
</feature>
<dbReference type="Pfam" id="PF07679">
    <property type="entry name" value="I-set"/>
    <property type="match status" value="1"/>
</dbReference>
<dbReference type="SUPFAM" id="SSF49854">
    <property type="entry name" value="Spermadhesin, CUB domain"/>
    <property type="match status" value="2"/>
</dbReference>
<feature type="domain" description="Ig-like" evidence="21">
    <location>
        <begin position="792"/>
        <end position="890"/>
    </location>
</feature>
<feature type="domain" description="C-type lectin" evidence="17">
    <location>
        <begin position="32"/>
        <end position="145"/>
    </location>
</feature>
<dbReference type="SMART" id="SM00303">
    <property type="entry name" value="GPS"/>
    <property type="match status" value="1"/>
</dbReference>
<dbReference type="PRINTS" id="PR01694">
    <property type="entry name" value="BAIPRECURSOR"/>
</dbReference>
<sequence>MYASRVILSGLFFMQVVNAKYYCEETWLSNQENGICYKLFPKPQSWKQARETCTREGGFLVSITSDHVMLFVAKNILDNATLVWTGGHSLYDNGWMWDNYQEPFNSTFWIIGALEPKFRCLALNGLTKPVWLDRPCTDQNAFICEKSAKALNCDGKPNVIQLQPNKLTAISFPPFYDPLRPFQLPSYETNLNCVWNIVPPDGYRIIMEYYLFCNDDLKGFQGNSRLENVSCREHFGSSAVDRSLSLSFRTDSYTRPRSEQGFQFRLFAANNKDSSCDNEGVPLEASPQKQIIISPGFPLQRPTSCVWTIISPVKEANIYVQMKYLFLSEQTTLRIQNNLFAKSVILEESGVFVYREETITVNYTSNGSYSGPHGFVLEYYIDEKSVAVCTQKNQSKELSQYGVPNPMNKYIIFSVKATNDIELSLHTPPGGQYYIAFNQSFTGSLCVRKTASLTQCLEEYNGKLLDNGAFRDFWVSWFDTLKVGRGRIPGNDVILDFRVYNPLNVSSISIQARDGIGEWNFFGPVNSTDSIETCHVSGGPLKSLWSLQLPPPNINYVKFSVRLCERGLISFRITNGTSYLIWLDALKTNDTKQHISCFTESKTKDGVYVCVSSAYSTPVLDCTEFRHFWISWEASNIISIGKGSEIGKRLMTSLNSGYPPVPTSFEFGSDRSDPHYIASVWRFVRPPATSEMINITRSQVVPSSQGIEGSTLTMSVDINIRFGFGVKWLRNGTQVSHSPGRFLIQQSFIDVMKCSLDILELKLRDQANWTVVVYNQHYTASTSFDISVKRGLQIRISPRYELAIQKGSSFELVCNITNLKDLSGISVDVSRLTWYRNDSPLQQDGKRIAVTVKGSSSLLRISSTEMSDMGVYSCNHDNYRVTMVINATVAVYNKGGVVCPSSVDVHGIPWPIAIPGKYVHADCPNGKEGYASRLCDSSGTWMKTRVSYCADIELSTALNELQILESDGVSDKEYIEQKFQTSLTKTENLTASEQTISSANILSSISIIDTVLKVANQSNATVPNQNVYSIFDHVTSANNKESWKLVEEETMAGPTSVLDAMERTNSLVMKDSKDKEFRGNNIVVNVSETSIHDSEIQFLENDTFIVLPRQDEQFKASKYSAVLYKTMSQFLPSKANSSRSGPDSVVNSAVMSLTFDQPIQQLSPPLVLTFQHNTGRRMADEDADCVFWDYALFDGTGGWSSEGCSTNSTEGGATVCLCNHTTNFAILMRPYTPEKEDSALVIISIVGVVISMLFTALTVGIYIYLWKKIKSDQNVLIICLCVSLFLGYLVFLTGVDNAENEAVCIAVTALLHFFLLTTFFMMFGVGTFFFMNVTVLFYAMRITNNFNSRSRLKWIVGSAIGIPLVIVFITLGSCWNTQYHSETFCWLSVNSGAIYAFIAPVLLIFLLNLGIIISLLRVMFLTTKMKKAEFKEKARNALKSVCTLIPVLGVTWIFGIFAINEDAIVFQYIFTIANSIQGLLIFITHVLMNNKIKKTMRAKHPSLKKKRDKDVDHVVSSTTDHSTNNTHTTALVPVNNSVYKDPDKVSETDIHLHTEETESTNTVMERELFLSSMETQIVGGKIITQSGSATHLQTDSRNEAFELKVSSEGVLHEEKKQEVRWGGGGGIIQNFQSEANKYREMRPTRECRVVQTKVERTRVVTSNTSQFSAVSNTTTQNRVNFSQMKNEEEFDA</sequence>
<feature type="signal peptide" evidence="15">
    <location>
        <begin position="1"/>
        <end position="19"/>
    </location>
</feature>
<dbReference type="SMART" id="SM00034">
    <property type="entry name" value="CLECT"/>
    <property type="match status" value="1"/>
</dbReference>
<evidence type="ECO:0000313" key="22">
    <source>
        <dbReference type="EnsemblMetazoa" id="G5050.3:cds"/>
    </source>
</evidence>
<evidence type="ECO:0000259" key="16">
    <source>
        <dbReference type="PROSITE" id="PS01180"/>
    </source>
</evidence>
<feature type="transmembrane region" description="Helical" evidence="14">
    <location>
        <begin position="1352"/>
        <end position="1373"/>
    </location>
</feature>
<dbReference type="PANTHER" id="PTHR12011:SF347">
    <property type="entry name" value="FI21270P1-RELATED"/>
    <property type="match status" value="1"/>
</dbReference>
<dbReference type="FunFam" id="1.20.1070.10:FF:000058">
    <property type="entry name" value="Adhesion G protein-coupled receptor F5"/>
    <property type="match status" value="1"/>
</dbReference>
<dbReference type="PROSITE" id="PS01180">
    <property type="entry name" value="CUB"/>
    <property type="match status" value="1"/>
</dbReference>
<evidence type="ECO:0000256" key="2">
    <source>
        <dbReference type="ARBA" id="ARBA00007343"/>
    </source>
</evidence>
<keyword evidence="10" id="KW-0675">Receptor</keyword>
<comment type="caution">
    <text evidence="13">Lacks conserved residue(s) required for the propagation of feature annotation.</text>
</comment>
<evidence type="ECO:0000259" key="18">
    <source>
        <dbReference type="PROSITE" id="PS50221"/>
    </source>
</evidence>
<dbReference type="InterPro" id="IPR036445">
    <property type="entry name" value="GPCR_2_extracell_dom_sf"/>
</dbReference>
<evidence type="ECO:0000256" key="4">
    <source>
        <dbReference type="ARBA" id="ARBA00022729"/>
    </source>
</evidence>
<dbReference type="SUPFAM" id="SSF111418">
    <property type="entry name" value="Hormone receptor domain"/>
    <property type="match status" value="1"/>
</dbReference>
<dbReference type="PANTHER" id="PTHR12011">
    <property type="entry name" value="ADHESION G-PROTEIN COUPLED RECEPTOR"/>
    <property type="match status" value="1"/>
</dbReference>
<feature type="transmembrane region" description="Helical" evidence="14">
    <location>
        <begin position="1239"/>
        <end position="1263"/>
    </location>
</feature>
<dbReference type="PROSITE" id="PS50227">
    <property type="entry name" value="G_PROTEIN_RECEP_F2_3"/>
    <property type="match status" value="1"/>
</dbReference>
<keyword evidence="5" id="KW-0677">Repeat</keyword>
<name>A0A8W8NAY6_MAGGI</name>
<evidence type="ECO:0000256" key="9">
    <source>
        <dbReference type="ARBA" id="ARBA00023157"/>
    </source>
</evidence>
<dbReference type="Gene3D" id="2.60.220.50">
    <property type="match status" value="1"/>
</dbReference>
<evidence type="ECO:0000256" key="12">
    <source>
        <dbReference type="ARBA" id="ARBA00023224"/>
    </source>
</evidence>
<dbReference type="Proteomes" id="UP000005408">
    <property type="component" value="Unassembled WGS sequence"/>
</dbReference>
<dbReference type="CDD" id="cd15040">
    <property type="entry name" value="7tmB2_Adhesion"/>
    <property type="match status" value="1"/>
</dbReference>
<evidence type="ECO:0000313" key="23">
    <source>
        <dbReference type="Proteomes" id="UP000005408"/>
    </source>
</evidence>
<dbReference type="InterPro" id="IPR007110">
    <property type="entry name" value="Ig-like_dom"/>
</dbReference>
<dbReference type="GO" id="GO:0005886">
    <property type="term" value="C:plasma membrane"/>
    <property type="evidence" value="ECO:0007669"/>
    <property type="project" value="TreeGrafter"/>
</dbReference>
<keyword evidence="9" id="KW-1015">Disulfide bond</keyword>
<dbReference type="PROSITE" id="PS00615">
    <property type="entry name" value="C_TYPE_LECTIN_1"/>
    <property type="match status" value="1"/>
</dbReference>
<feature type="transmembrane region" description="Helical" evidence="14">
    <location>
        <begin position="1437"/>
        <end position="1459"/>
    </location>
</feature>
<dbReference type="InterPro" id="IPR018378">
    <property type="entry name" value="C-type_lectin_CS"/>
</dbReference>
<evidence type="ECO:0000256" key="8">
    <source>
        <dbReference type="ARBA" id="ARBA00023136"/>
    </source>
</evidence>
<dbReference type="Pfam" id="PF00002">
    <property type="entry name" value="7tm_2"/>
    <property type="match status" value="1"/>
</dbReference>
<organism evidence="22 23">
    <name type="scientific">Magallana gigas</name>
    <name type="common">Pacific oyster</name>
    <name type="synonym">Crassostrea gigas</name>
    <dbReference type="NCBI Taxonomy" id="29159"/>
    <lineage>
        <taxon>Eukaryota</taxon>
        <taxon>Metazoa</taxon>
        <taxon>Spiralia</taxon>
        <taxon>Lophotrochozoa</taxon>
        <taxon>Mollusca</taxon>
        <taxon>Bivalvia</taxon>
        <taxon>Autobranchia</taxon>
        <taxon>Pteriomorphia</taxon>
        <taxon>Ostreida</taxon>
        <taxon>Ostreoidea</taxon>
        <taxon>Ostreidae</taxon>
        <taxon>Magallana</taxon>
    </lineage>
</organism>
<dbReference type="EnsemblMetazoa" id="G5050.3">
    <property type="protein sequence ID" value="G5050.3:cds"/>
    <property type="gene ID" value="G5050"/>
</dbReference>
<dbReference type="PROSITE" id="PS50261">
    <property type="entry name" value="G_PROTEIN_RECEP_F2_4"/>
    <property type="match status" value="1"/>
</dbReference>
<dbReference type="PROSITE" id="PS50221">
    <property type="entry name" value="GAIN_B"/>
    <property type="match status" value="1"/>
</dbReference>
<keyword evidence="11" id="KW-0325">Glycoprotein</keyword>
<dbReference type="SUPFAM" id="SSF56436">
    <property type="entry name" value="C-type lectin-like"/>
    <property type="match status" value="1"/>
</dbReference>
<accession>A0A8W8NAY6</accession>
<dbReference type="PRINTS" id="PR00249">
    <property type="entry name" value="GPCRSECRETIN"/>
</dbReference>
<feature type="domain" description="G-protein coupled receptors family 2 profile 1" evidence="19">
    <location>
        <begin position="873"/>
        <end position="953"/>
    </location>
</feature>
<evidence type="ECO:0000256" key="5">
    <source>
        <dbReference type="ARBA" id="ARBA00022737"/>
    </source>
</evidence>
<evidence type="ECO:0000256" key="14">
    <source>
        <dbReference type="SAM" id="Phobius"/>
    </source>
</evidence>
<dbReference type="InterPro" id="IPR013098">
    <property type="entry name" value="Ig_I-set"/>
</dbReference>
<feature type="transmembrane region" description="Helical" evidence="14">
    <location>
        <begin position="1393"/>
        <end position="1416"/>
    </location>
</feature>
<dbReference type="SUPFAM" id="SSF81321">
    <property type="entry name" value="Family A G protein-coupled receptor-like"/>
    <property type="match status" value="1"/>
</dbReference>
<dbReference type="Pfam" id="PF00059">
    <property type="entry name" value="Lectin_C"/>
    <property type="match status" value="1"/>
</dbReference>
<proteinExistence type="inferred from homology"/>
<evidence type="ECO:0000259" key="19">
    <source>
        <dbReference type="PROSITE" id="PS50227"/>
    </source>
</evidence>
<dbReference type="InterPro" id="IPR017981">
    <property type="entry name" value="GPCR_2-like_7TM"/>
</dbReference>
<dbReference type="InterPro" id="IPR046338">
    <property type="entry name" value="GAIN_dom_sf"/>
</dbReference>
<feature type="transmembrane region" description="Helical" evidence="14">
    <location>
        <begin position="1275"/>
        <end position="1293"/>
    </location>
</feature>
<keyword evidence="23" id="KW-1185">Reference proteome</keyword>
<dbReference type="SMART" id="SM00409">
    <property type="entry name" value="IG"/>
    <property type="match status" value="2"/>
</dbReference>